<proteinExistence type="predicted"/>
<comment type="caution">
    <text evidence="1">The sequence shown here is derived from an EMBL/GenBank/DDBJ whole genome shotgun (WGS) entry which is preliminary data.</text>
</comment>
<dbReference type="AlphaFoldDB" id="A0AAV1XAE6"/>
<evidence type="ECO:0000313" key="2">
    <source>
        <dbReference type="Proteomes" id="UP001497480"/>
    </source>
</evidence>
<dbReference type="EMBL" id="CAXHTB010000013">
    <property type="protein sequence ID" value="CAL0318566.1"/>
    <property type="molecule type" value="Genomic_DNA"/>
</dbReference>
<organism evidence="1 2">
    <name type="scientific">Lupinus luteus</name>
    <name type="common">European yellow lupine</name>
    <dbReference type="NCBI Taxonomy" id="3873"/>
    <lineage>
        <taxon>Eukaryota</taxon>
        <taxon>Viridiplantae</taxon>
        <taxon>Streptophyta</taxon>
        <taxon>Embryophyta</taxon>
        <taxon>Tracheophyta</taxon>
        <taxon>Spermatophyta</taxon>
        <taxon>Magnoliopsida</taxon>
        <taxon>eudicotyledons</taxon>
        <taxon>Gunneridae</taxon>
        <taxon>Pentapetalae</taxon>
        <taxon>rosids</taxon>
        <taxon>fabids</taxon>
        <taxon>Fabales</taxon>
        <taxon>Fabaceae</taxon>
        <taxon>Papilionoideae</taxon>
        <taxon>50 kb inversion clade</taxon>
        <taxon>genistoids sensu lato</taxon>
        <taxon>core genistoids</taxon>
        <taxon>Genisteae</taxon>
        <taxon>Lupinus</taxon>
    </lineage>
</organism>
<dbReference type="Proteomes" id="UP001497480">
    <property type="component" value="Unassembled WGS sequence"/>
</dbReference>
<name>A0AAV1XAE6_LUPLU</name>
<accession>A0AAV1XAE6</accession>
<keyword evidence="2" id="KW-1185">Reference proteome</keyword>
<gene>
    <name evidence="1" type="ORF">LLUT_LOCUS19626</name>
</gene>
<protein>
    <submittedName>
        <fullName evidence="1">Uncharacterized protein</fullName>
    </submittedName>
</protein>
<evidence type="ECO:0000313" key="1">
    <source>
        <dbReference type="EMBL" id="CAL0318566.1"/>
    </source>
</evidence>
<sequence length="104" mass="11307">MQVEVRIIHFPDVEGENQANLAGLNQAEPPVANEKEQIGHMSGTGSYSSFPPLLDGNLKCATNPSNILVERNAVQGGRHLDQLTINQRANQGKDHTKTVFSICV</sequence>
<reference evidence="1 2" key="1">
    <citation type="submission" date="2024-03" db="EMBL/GenBank/DDBJ databases">
        <authorList>
            <person name="Martinez-Hernandez J."/>
        </authorList>
    </citation>
    <scope>NUCLEOTIDE SEQUENCE [LARGE SCALE GENOMIC DNA]</scope>
</reference>